<name>A0A9D4HAU9_DREPO</name>
<organism evidence="2 3">
    <name type="scientific">Dreissena polymorpha</name>
    <name type="common">Zebra mussel</name>
    <name type="synonym">Mytilus polymorpha</name>
    <dbReference type="NCBI Taxonomy" id="45954"/>
    <lineage>
        <taxon>Eukaryota</taxon>
        <taxon>Metazoa</taxon>
        <taxon>Spiralia</taxon>
        <taxon>Lophotrochozoa</taxon>
        <taxon>Mollusca</taxon>
        <taxon>Bivalvia</taxon>
        <taxon>Autobranchia</taxon>
        <taxon>Heteroconchia</taxon>
        <taxon>Euheterodonta</taxon>
        <taxon>Imparidentia</taxon>
        <taxon>Neoheterodontei</taxon>
        <taxon>Myida</taxon>
        <taxon>Dreissenoidea</taxon>
        <taxon>Dreissenidae</taxon>
        <taxon>Dreissena</taxon>
    </lineage>
</organism>
<evidence type="ECO:0000313" key="3">
    <source>
        <dbReference type="Proteomes" id="UP000828390"/>
    </source>
</evidence>
<dbReference type="EMBL" id="JAIWYP010000004">
    <property type="protein sequence ID" value="KAH3830775.1"/>
    <property type="molecule type" value="Genomic_DNA"/>
</dbReference>
<keyword evidence="3" id="KW-1185">Reference proteome</keyword>
<keyword evidence="1" id="KW-0732">Signal</keyword>
<feature type="chain" id="PRO_5039579553" evidence="1">
    <location>
        <begin position="21"/>
        <end position="111"/>
    </location>
</feature>
<gene>
    <name evidence="2" type="ORF">DPMN_104027</name>
</gene>
<sequence>MGTALLFLILISGLFTSCVAQTCSLPSGLDGNWTSSNLGTVTVASTLSRLTFSKVMLGQSASEVNEFDCWYQDGDKYVLKDRLLEDLYSVNKNGIFNEQYRFVFLDVPTIQ</sequence>
<feature type="signal peptide" evidence="1">
    <location>
        <begin position="1"/>
        <end position="20"/>
    </location>
</feature>
<protein>
    <submittedName>
        <fullName evidence="2">Uncharacterized protein</fullName>
    </submittedName>
</protein>
<dbReference type="Proteomes" id="UP000828390">
    <property type="component" value="Unassembled WGS sequence"/>
</dbReference>
<evidence type="ECO:0000256" key="1">
    <source>
        <dbReference type="SAM" id="SignalP"/>
    </source>
</evidence>
<accession>A0A9D4HAU9</accession>
<dbReference type="AlphaFoldDB" id="A0A9D4HAU9"/>
<comment type="caution">
    <text evidence="2">The sequence shown here is derived from an EMBL/GenBank/DDBJ whole genome shotgun (WGS) entry which is preliminary data.</text>
</comment>
<reference evidence="2" key="1">
    <citation type="journal article" date="2019" name="bioRxiv">
        <title>The Genome of the Zebra Mussel, Dreissena polymorpha: A Resource for Invasive Species Research.</title>
        <authorList>
            <person name="McCartney M.A."/>
            <person name="Auch B."/>
            <person name="Kono T."/>
            <person name="Mallez S."/>
            <person name="Zhang Y."/>
            <person name="Obille A."/>
            <person name="Becker A."/>
            <person name="Abrahante J.E."/>
            <person name="Garbe J."/>
            <person name="Badalamenti J.P."/>
            <person name="Herman A."/>
            <person name="Mangelson H."/>
            <person name="Liachko I."/>
            <person name="Sullivan S."/>
            <person name="Sone E.D."/>
            <person name="Koren S."/>
            <person name="Silverstein K.A.T."/>
            <person name="Beckman K.B."/>
            <person name="Gohl D.M."/>
        </authorList>
    </citation>
    <scope>NUCLEOTIDE SEQUENCE</scope>
    <source>
        <strain evidence="2">Duluth1</strain>
        <tissue evidence="2">Whole animal</tissue>
    </source>
</reference>
<evidence type="ECO:0000313" key="2">
    <source>
        <dbReference type="EMBL" id="KAH3830775.1"/>
    </source>
</evidence>
<reference evidence="2" key="2">
    <citation type="submission" date="2020-11" db="EMBL/GenBank/DDBJ databases">
        <authorList>
            <person name="McCartney M.A."/>
            <person name="Auch B."/>
            <person name="Kono T."/>
            <person name="Mallez S."/>
            <person name="Becker A."/>
            <person name="Gohl D.M."/>
            <person name="Silverstein K.A.T."/>
            <person name="Koren S."/>
            <person name="Bechman K.B."/>
            <person name="Herman A."/>
            <person name="Abrahante J.E."/>
            <person name="Garbe J."/>
        </authorList>
    </citation>
    <scope>NUCLEOTIDE SEQUENCE</scope>
    <source>
        <strain evidence="2">Duluth1</strain>
        <tissue evidence="2">Whole animal</tissue>
    </source>
</reference>
<proteinExistence type="predicted"/>